<dbReference type="Pfam" id="PF01614">
    <property type="entry name" value="IclR_C"/>
    <property type="match status" value="1"/>
</dbReference>
<sequence>MHKAVSILEYLADRNVPIPVKELSFALNIPPASCYRMVNTLLEHNWLCEEPSGGLRIAFGLAHVARTYSGLETRLREFEPTMRVFAEELQMSVKVSLREGHFATTALRAEPSSPNAITSPIGSRIHLAIGSAAAVLLAQMPDHEIKTVLDSAPKEAWARQQPDDVWKRIRDCRERGVCFELGQYHPSVYACSVPLQLTGTDWVSLTAVGWPEHFAGARQVKIAKALRQRVETHN</sequence>
<dbReference type="Pfam" id="PF09339">
    <property type="entry name" value="HTH_IclR"/>
    <property type="match status" value="1"/>
</dbReference>
<gene>
    <name evidence="5" type="ORF">H5P30_12800</name>
</gene>
<feature type="domain" description="HTH iclR-type" evidence="4">
    <location>
        <begin position="1"/>
        <end position="61"/>
    </location>
</feature>
<organism evidence="5 6">
    <name type="scientific">Puniceicoccus vermicola</name>
    <dbReference type="NCBI Taxonomy" id="388746"/>
    <lineage>
        <taxon>Bacteria</taxon>
        <taxon>Pseudomonadati</taxon>
        <taxon>Verrucomicrobiota</taxon>
        <taxon>Opitutia</taxon>
        <taxon>Puniceicoccales</taxon>
        <taxon>Puniceicoccaceae</taxon>
        <taxon>Puniceicoccus</taxon>
    </lineage>
</organism>
<dbReference type="Proteomes" id="UP000525652">
    <property type="component" value="Unassembled WGS sequence"/>
</dbReference>
<dbReference type="Gene3D" id="1.10.10.10">
    <property type="entry name" value="Winged helix-like DNA-binding domain superfamily/Winged helix DNA-binding domain"/>
    <property type="match status" value="1"/>
</dbReference>
<evidence type="ECO:0000256" key="2">
    <source>
        <dbReference type="ARBA" id="ARBA00023125"/>
    </source>
</evidence>
<keyword evidence="2" id="KW-0238">DNA-binding</keyword>
<evidence type="ECO:0000256" key="3">
    <source>
        <dbReference type="ARBA" id="ARBA00023163"/>
    </source>
</evidence>
<accession>A0A7X1AZ80</accession>
<evidence type="ECO:0000313" key="5">
    <source>
        <dbReference type="EMBL" id="MBC2602654.1"/>
    </source>
</evidence>
<dbReference type="InterPro" id="IPR050707">
    <property type="entry name" value="HTH_MetabolicPath_Reg"/>
</dbReference>
<proteinExistence type="predicted"/>
<name>A0A7X1AZ80_9BACT</name>
<dbReference type="InterPro" id="IPR005471">
    <property type="entry name" value="Tscrpt_reg_IclR_N"/>
</dbReference>
<dbReference type="Gene3D" id="3.30.450.40">
    <property type="match status" value="1"/>
</dbReference>
<evidence type="ECO:0000256" key="1">
    <source>
        <dbReference type="ARBA" id="ARBA00023015"/>
    </source>
</evidence>
<dbReference type="InterPro" id="IPR036390">
    <property type="entry name" value="WH_DNA-bd_sf"/>
</dbReference>
<dbReference type="PANTHER" id="PTHR30136:SF35">
    <property type="entry name" value="HTH-TYPE TRANSCRIPTIONAL REGULATOR RV1719"/>
    <property type="match status" value="1"/>
</dbReference>
<dbReference type="InterPro" id="IPR029016">
    <property type="entry name" value="GAF-like_dom_sf"/>
</dbReference>
<reference evidence="5 6" key="1">
    <citation type="submission" date="2020-07" db="EMBL/GenBank/DDBJ databases">
        <authorList>
            <person name="Feng X."/>
        </authorList>
    </citation>
    <scope>NUCLEOTIDE SEQUENCE [LARGE SCALE GENOMIC DNA]</scope>
    <source>
        <strain evidence="5 6">JCM14086</strain>
    </source>
</reference>
<dbReference type="InterPro" id="IPR036388">
    <property type="entry name" value="WH-like_DNA-bd_sf"/>
</dbReference>
<dbReference type="GO" id="GO:0003677">
    <property type="term" value="F:DNA binding"/>
    <property type="evidence" value="ECO:0007669"/>
    <property type="project" value="UniProtKB-KW"/>
</dbReference>
<keyword evidence="3" id="KW-0804">Transcription</keyword>
<dbReference type="PROSITE" id="PS51077">
    <property type="entry name" value="HTH_ICLR"/>
    <property type="match status" value="1"/>
</dbReference>
<keyword evidence="6" id="KW-1185">Reference proteome</keyword>
<protein>
    <submittedName>
        <fullName evidence="5">Helix-turn-helix domain-containing protein</fullName>
    </submittedName>
</protein>
<dbReference type="EMBL" id="JACHVA010000101">
    <property type="protein sequence ID" value="MBC2602654.1"/>
    <property type="molecule type" value="Genomic_DNA"/>
</dbReference>
<dbReference type="GO" id="GO:0045892">
    <property type="term" value="P:negative regulation of DNA-templated transcription"/>
    <property type="evidence" value="ECO:0007669"/>
    <property type="project" value="TreeGrafter"/>
</dbReference>
<evidence type="ECO:0000313" key="6">
    <source>
        <dbReference type="Proteomes" id="UP000525652"/>
    </source>
</evidence>
<keyword evidence="1" id="KW-0805">Transcription regulation</keyword>
<dbReference type="SUPFAM" id="SSF55781">
    <property type="entry name" value="GAF domain-like"/>
    <property type="match status" value="1"/>
</dbReference>
<evidence type="ECO:0000259" key="4">
    <source>
        <dbReference type="PROSITE" id="PS51077"/>
    </source>
</evidence>
<comment type="caution">
    <text evidence="5">The sequence shown here is derived from an EMBL/GenBank/DDBJ whole genome shotgun (WGS) entry which is preliminary data.</text>
</comment>
<dbReference type="GO" id="GO:0003700">
    <property type="term" value="F:DNA-binding transcription factor activity"/>
    <property type="evidence" value="ECO:0007669"/>
    <property type="project" value="TreeGrafter"/>
</dbReference>
<dbReference type="PANTHER" id="PTHR30136">
    <property type="entry name" value="HELIX-TURN-HELIX TRANSCRIPTIONAL REGULATOR, ICLR FAMILY"/>
    <property type="match status" value="1"/>
</dbReference>
<dbReference type="AlphaFoldDB" id="A0A7X1AZ80"/>
<dbReference type="RefSeq" id="WP_185693320.1">
    <property type="nucleotide sequence ID" value="NZ_JACHVA010000101.1"/>
</dbReference>
<dbReference type="InterPro" id="IPR014757">
    <property type="entry name" value="Tscrpt_reg_IclR_C"/>
</dbReference>
<dbReference type="SUPFAM" id="SSF46785">
    <property type="entry name" value="Winged helix' DNA-binding domain"/>
    <property type="match status" value="1"/>
</dbReference>